<sequence length="368" mass="41321">MGSINAPVKVLQNIIRKGISGRLILGNTQGDRSFWQLHIGKGQLHYATSTEGNIERLRYGLQRHYPALVSQIPDHLEGNEYDWLKDRWQRGQLPLASLRTILQGLSQEAMAHLLSLRQASLQFDRQIGLSSILIYQDFREVIVPIADRVRHWQQLQPHFASALQRTYLSQDHALTLDHLQHVQSLCPIPGDVNLPELLGQNRCLYDIATTLRCDTLSLARALRPLVVDGVVALYPYGWEEHLSRPKVACIDDSSTVQRNVKLVLESAGCRVISVTQPLAALSSLGRDAPDLILLDINMPDLDGYTLCRMLRQCTALKETPIVMLTGRDALIDKVKARLLGASDYITKPFTPSDLTQLITKYITVENTP</sequence>
<feature type="domain" description="Response regulatory" evidence="3">
    <location>
        <begin position="246"/>
        <end position="362"/>
    </location>
</feature>
<protein>
    <recommendedName>
        <fullName evidence="3">Response regulatory domain-containing protein</fullName>
    </recommendedName>
</protein>
<accession>A0A0M2PXI4</accession>
<dbReference type="eggNOG" id="COG0745">
    <property type="taxonomic scope" value="Bacteria"/>
</dbReference>
<dbReference type="Proteomes" id="UP000034681">
    <property type="component" value="Unassembled WGS sequence"/>
</dbReference>
<dbReference type="EMBL" id="AJTX02000006">
    <property type="protein sequence ID" value="KKI99096.1"/>
    <property type="molecule type" value="Genomic_DNA"/>
</dbReference>
<dbReference type="PANTHER" id="PTHR44591:SF3">
    <property type="entry name" value="RESPONSE REGULATORY DOMAIN-CONTAINING PROTEIN"/>
    <property type="match status" value="1"/>
</dbReference>
<evidence type="ECO:0000256" key="1">
    <source>
        <dbReference type="ARBA" id="ARBA00022553"/>
    </source>
</evidence>
<dbReference type="STRING" id="317619.GCA_000332315_02144"/>
<gene>
    <name evidence="4" type="ORF">PROH_15040</name>
</gene>
<evidence type="ECO:0000259" key="3">
    <source>
        <dbReference type="PROSITE" id="PS50110"/>
    </source>
</evidence>
<keyword evidence="5" id="KW-1185">Reference proteome</keyword>
<dbReference type="Gene3D" id="3.40.50.2300">
    <property type="match status" value="1"/>
</dbReference>
<dbReference type="GO" id="GO:0000160">
    <property type="term" value="P:phosphorelay signal transduction system"/>
    <property type="evidence" value="ECO:0007669"/>
    <property type="project" value="InterPro"/>
</dbReference>
<dbReference type="InterPro" id="IPR001789">
    <property type="entry name" value="Sig_transdc_resp-reg_receiver"/>
</dbReference>
<dbReference type="Pfam" id="PF00072">
    <property type="entry name" value="Response_reg"/>
    <property type="match status" value="1"/>
</dbReference>
<dbReference type="RefSeq" id="WP_017712565.1">
    <property type="nucleotide sequence ID" value="NZ_KB235937.1"/>
</dbReference>
<dbReference type="PANTHER" id="PTHR44591">
    <property type="entry name" value="STRESS RESPONSE REGULATOR PROTEIN 1"/>
    <property type="match status" value="1"/>
</dbReference>
<dbReference type="InterPro" id="IPR024186">
    <property type="entry name" value="Sig_transdc_resp-reg_PatA"/>
</dbReference>
<proteinExistence type="predicted"/>
<evidence type="ECO:0000313" key="5">
    <source>
        <dbReference type="Proteomes" id="UP000034681"/>
    </source>
</evidence>
<organism evidence="4 5">
    <name type="scientific">Prochlorothrix hollandica PCC 9006 = CALU 1027</name>
    <dbReference type="NCBI Taxonomy" id="317619"/>
    <lineage>
        <taxon>Bacteria</taxon>
        <taxon>Bacillati</taxon>
        <taxon>Cyanobacteriota</taxon>
        <taxon>Cyanophyceae</taxon>
        <taxon>Prochlorotrichales</taxon>
        <taxon>Prochlorotrichaceae</taxon>
        <taxon>Prochlorothrix</taxon>
    </lineage>
</organism>
<dbReference type="SMART" id="SM00448">
    <property type="entry name" value="REC"/>
    <property type="match status" value="1"/>
</dbReference>
<reference evidence="4" key="1">
    <citation type="submission" date="2012-04" db="EMBL/GenBank/DDBJ databases">
        <authorList>
            <person name="Borisov I.G."/>
            <person name="Ivanikova N.V."/>
            <person name="Pinevich A.V."/>
        </authorList>
    </citation>
    <scope>NUCLEOTIDE SEQUENCE</scope>
    <source>
        <strain evidence="4">CALU 1027</strain>
    </source>
</reference>
<dbReference type="InterPro" id="IPR025497">
    <property type="entry name" value="PatA-like_N"/>
</dbReference>
<dbReference type="PIRSF" id="PIRSF005897">
    <property type="entry name" value="RR_PatA"/>
    <property type="match status" value="1"/>
</dbReference>
<dbReference type="SUPFAM" id="SSF52172">
    <property type="entry name" value="CheY-like"/>
    <property type="match status" value="1"/>
</dbReference>
<name>A0A0M2PXI4_PROHO</name>
<comment type="caution">
    <text evidence="4">The sequence shown here is derived from an EMBL/GenBank/DDBJ whole genome shotgun (WGS) entry which is preliminary data.</text>
</comment>
<dbReference type="PROSITE" id="PS50110">
    <property type="entry name" value="RESPONSE_REGULATORY"/>
    <property type="match status" value="1"/>
</dbReference>
<keyword evidence="1 2" id="KW-0597">Phosphoprotein</keyword>
<dbReference type="Pfam" id="PF14332">
    <property type="entry name" value="DUF4388"/>
    <property type="match status" value="1"/>
</dbReference>
<evidence type="ECO:0000256" key="2">
    <source>
        <dbReference type="PROSITE-ProRule" id="PRU00169"/>
    </source>
</evidence>
<dbReference type="InterPro" id="IPR050595">
    <property type="entry name" value="Bact_response_regulator"/>
</dbReference>
<feature type="modified residue" description="4-aspartylphosphate" evidence="2">
    <location>
        <position position="295"/>
    </location>
</feature>
<evidence type="ECO:0000313" key="4">
    <source>
        <dbReference type="EMBL" id="KKI99096.1"/>
    </source>
</evidence>
<dbReference type="AlphaFoldDB" id="A0A0M2PXI4"/>
<dbReference type="InterPro" id="IPR011006">
    <property type="entry name" value="CheY-like_superfamily"/>
</dbReference>